<comment type="catalytic activity">
    <reaction evidence="1 15">
        <text>Hydrolysis of DNA containing ring-opened 7-methylguanine residues, releasing 2,6-diamino-4-hydroxy-5-(N-methyl)formamidopyrimidine.</text>
        <dbReference type="EC" id="3.2.2.23"/>
    </reaction>
</comment>
<evidence type="ECO:0000256" key="11">
    <source>
        <dbReference type="ARBA" id="ARBA00023239"/>
    </source>
</evidence>
<evidence type="ECO:0000256" key="8">
    <source>
        <dbReference type="ARBA" id="ARBA00022833"/>
    </source>
</evidence>
<dbReference type="InterPro" id="IPR000214">
    <property type="entry name" value="Znf_DNA_glyclase/AP_lyase"/>
</dbReference>
<dbReference type="SMART" id="SM01232">
    <property type="entry name" value="H2TH"/>
    <property type="match status" value="1"/>
</dbReference>
<dbReference type="Gene3D" id="3.20.190.10">
    <property type="entry name" value="MutM-like, N-terminal"/>
    <property type="match status" value="1"/>
</dbReference>
<evidence type="ECO:0000313" key="18">
    <source>
        <dbReference type="EMBL" id="OGY59632.1"/>
    </source>
</evidence>
<dbReference type="InterPro" id="IPR012319">
    <property type="entry name" value="FPG_cat"/>
</dbReference>
<sequence>MPELPEVETTVVSIRQHLRGRRILKVWCDAPKLVRRSSFSVFSRQIRGARVLDVTRRAKNILIFLDRDRLLLVHQKMTGHFLIGKWRVRGRRVTPLSPKVLFDRVNGYIHLIFYLDDGTMLGLSDLRKFAKVILGSRHEILALPELADLGPEPLHKSFTFAQFYKTLEGQKRKVKQVLMDPYVIAGIGNIYADEILWAAKIYPARPAGSLTLSELKKIYKAMRRILKEAVRLGGTSVGDYRTPSGKEGGYASRRAVYGREGEKCPRCGTVIRRITMGGRSAHFCETCQRAPL</sequence>
<dbReference type="NCBIfam" id="NF002211">
    <property type="entry name" value="PRK01103.1"/>
    <property type="match status" value="1"/>
</dbReference>
<evidence type="ECO:0000256" key="7">
    <source>
        <dbReference type="ARBA" id="ARBA00022801"/>
    </source>
</evidence>
<comment type="caution">
    <text evidence="18">The sequence shown here is derived from an EMBL/GenBank/DDBJ whole genome shotgun (WGS) entry which is preliminary data.</text>
</comment>
<dbReference type="InterPro" id="IPR035937">
    <property type="entry name" value="FPG_N"/>
</dbReference>
<keyword evidence="5 15" id="KW-0227">DNA damage</keyword>
<comment type="subunit">
    <text evidence="3 15">Monomer.</text>
</comment>
<dbReference type="STRING" id="1797689.A3F24_00905"/>
<dbReference type="PROSITE" id="PS51066">
    <property type="entry name" value="ZF_FPG_2"/>
    <property type="match status" value="1"/>
</dbReference>
<feature type="active site" description="Schiff-base intermediate with DNA" evidence="15">
    <location>
        <position position="2"/>
    </location>
</feature>
<dbReference type="EC" id="4.2.99.18" evidence="15"/>
<dbReference type="Pfam" id="PF06831">
    <property type="entry name" value="H2TH"/>
    <property type="match status" value="1"/>
</dbReference>
<evidence type="ECO:0000256" key="2">
    <source>
        <dbReference type="ARBA" id="ARBA00009409"/>
    </source>
</evidence>
<keyword evidence="8 15" id="KW-0862">Zinc</keyword>
<gene>
    <name evidence="15" type="primary">mutM</name>
    <name evidence="15" type="synonym">fpg</name>
    <name evidence="18" type="ORF">A3F24_00905</name>
</gene>
<dbReference type="SUPFAM" id="SSF57716">
    <property type="entry name" value="Glucocorticoid receptor-like (DNA-binding domain)"/>
    <property type="match status" value="1"/>
</dbReference>
<feature type="active site" description="Proton donor; for delta-elimination activity" evidence="15">
    <location>
        <position position="279"/>
    </location>
</feature>
<feature type="binding site" evidence="15">
    <location>
        <position position="127"/>
    </location>
    <ligand>
        <name>DNA</name>
        <dbReference type="ChEBI" id="CHEBI:16991"/>
    </ligand>
</feature>
<dbReference type="FunFam" id="1.10.8.50:FF:000003">
    <property type="entry name" value="Formamidopyrimidine-DNA glycosylase"/>
    <property type="match status" value="1"/>
</dbReference>
<comment type="similarity">
    <text evidence="2 15">Belongs to the FPG family.</text>
</comment>
<keyword evidence="6 15" id="KW-0863">Zinc-finger</keyword>
<comment type="caution">
    <text evidence="15">Lacks conserved residue(s) required for the propagation of feature annotation.</text>
</comment>
<evidence type="ECO:0000256" key="15">
    <source>
        <dbReference type="HAMAP-Rule" id="MF_00103"/>
    </source>
</evidence>
<dbReference type="PROSITE" id="PS01242">
    <property type="entry name" value="ZF_FPG_1"/>
    <property type="match status" value="1"/>
</dbReference>
<dbReference type="InterPro" id="IPR015887">
    <property type="entry name" value="DNA_glyclase_Znf_dom_DNA_BS"/>
</dbReference>
<dbReference type="GO" id="GO:0008270">
    <property type="term" value="F:zinc ion binding"/>
    <property type="evidence" value="ECO:0007669"/>
    <property type="project" value="UniProtKB-UniRule"/>
</dbReference>
<dbReference type="Gene3D" id="1.10.8.50">
    <property type="match status" value="1"/>
</dbReference>
<evidence type="ECO:0000259" key="16">
    <source>
        <dbReference type="PROSITE" id="PS51066"/>
    </source>
</evidence>
<dbReference type="AlphaFoldDB" id="A0A1G1Z4T5"/>
<dbReference type="EMBL" id="MHIX01000012">
    <property type="protein sequence ID" value="OGY59632.1"/>
    <property type="molecule type" value="Genomic_DNA"/>
</dbReference>
<name>A0A1G1Z4T5_9BACT</name>
<keyword evidence="13 15" id="KW-0326">Glycosidase</keyword>
<keyword evidence="9 15" id="KW-0238">DNA-binding</keyword>
<dbReference type="InterPro" id="IPR010979">
    <property type="entry name" value="Ribosomal_uS13-like_H2TH"/>
</dbReference>
<dbReference type="GO" id="GO:0034039">
    <property type="term" value="F:8-oxo-7,8-dihydroguanine DNA N-glycosylase activity"/>
    <property type="evidence" value="ECO:0007669"/>
    <property type="project" value="TreeGrafter"/>
</dbReference>
<dbReference type="InterPro" id="IPR015886">
    <property type="entry name" value="H2TH_FPG"/>
</dbReference>
<keyword evidence="7 15" id="KW-0378">Hydrolase</keyword>
<dbReference type="Pfam" id="PF01149">
    <property type="entry name" value="Fapy_DNA_glyco"/>
    <property type="match status" value="1"/>
</dbReference>
<feature type="domain" description="FPG-type" evidence="16">
    <location>
        <begin position="255"/>
        <end position="289"/>
    </location>
</feature>
<keyword evidence="11 15" id="KW-0456">Lyase</keyword>
<evidence type="ECO:0000256" key="6">
    <source>
        <dbReference type="ARBA" id="ARBA00022771"/>
    </source>
</evidence>
<evidence type="ECO:0000256" key="9">
    <source>
        <dbReference type="ARBA" id="ARBA00023125"/>
    </source>
</evidence>
<dbReference type="CDD" id="cd08966">
    <property type="entry name" value="EcFpg-like_N"/>
    <property type="match status" value="1"/>
</dbReference>
<keyword evidence="4 15" id="KW-0479">Metal-binding</keyword>
<dbReference type="Proteomes" id="UP000178515">
    <property type="component" value="Unassembled WGS sequence"/>
</dbReference>
<dbReference type="SUPFAM" id="SSF81624">
    <property type="entry name" value="N-terminal domain of MutM-like DNA repair proteins"/>
    <property type="match status" value="1"/>
</dbReference>
<dbReference type="SMART" id="SM00898">
    <property type="entry name" value="Fapy_DNA_glyco"/>
    <property type="match status" value="1"/>
</dbReference>
<dbReference type="PANTHER" id="PTHR22993">
    <property type="entry name" value="FORMAMIDOPYRIMIDINE-DNA GLYCOSYLASE"/>
    <property type="match status" value="1"/>
</dbReference>
<keyword evidence="10 15" id="KW-0234">DNA repair</keyword>
<keyword evidence="12 15" id="KW-0511">Multifunctional enzyme</keyword>
<dbReference type="GO" id="GO:0140078">
    <property type="term" value="F:class I DNA-(apurinic or apyrimidinic site) endonuclease activity"/>
    <property type="evidence" value="ECO:0007669"/>
    <property type="project" value="UniProtKB-EC"/>
</dbReference>
<evidence type="ECO:0000256" key="1">
    <source>
        <dbReference type="ARBA" id="ARBA00001668"/>
    </source>
</evidence>
<evidence type="ECO:0000256" key="10">
    <source>
        <dbReference type="ARBA" id="ARBA00023204"/>
    </source>
</evidence>
<evidence type="ECO:0000256" key="13">
    <source>
        <dbReference type="ARBA" id="ARBA00023295"/>
    </source>
</evidence>
<evidence type="ECO:0000259" key="17">
    <source>
        <dbReference type="PROSITE" id="PS51068"/>
    </source>
</evidence>
<dbReference type="PROSITE" id="PS51068">
    <property type="entry name" value="FPG_CAT"/>
    <property type="match status" value="1"/>
</dbReference>
<dbReference type="SUPFAM" id="SSF46946">
    <property type="entry name" value="S13-like H2TH domain"/>
    <property type="match status" value="1"/>
</dbReference>
<feature type="domain" description="Formamidopyrimidine-DNA glycosylase catalytic" evidence="17">
    <location>
        <begin position="2"/>
        <end position="130"/>
    </location>
</feature>
<feature type="active site" description="Proton donor; for beta-elimination activity" evidence="15">
    <location>
        <position position="59"/>
    </location>
</feature>
<evidence type="ECO:0000256" key="5">
    <source>
        <dbReference type="ARBA" id="ARBA00022763"/>
    </source>
</evidence>
<dbReference type="InterPro" id="IPR020629">
    <property type="entry name" value="FPG_Glyclase"/>
</dbReference>
<feature type="active site" description="Proton donor" evidence="15">
    <location>
        <position position="3"/>
    </location>
</feature>
<organism evidence="18 19">
    <name type="scientific">Candidatus Colwellbacteria bacterium RIFCSPHIGHO2_12_FULL_44_17</name>
    <dbReference type="NCBI Taxonomy" id="1797689"/>
    <lineage>
        <taxon>Bacteria</taxon>
        <taxon>Candidatus Colwelliibacteriota</taxon>
    </lineage>
</organism>
<comment type="catalytic activity">
    <reaction evidence="14 15">
        <text>2'-deoxyribonucleotide-(2'-deoxyribose 5'-phosphate)-2'-deoxyribonucleotide-DNA = a 3'-end 2'-deoxyribonucleotide-(2,3-dehydro-2,3-deoxyribose 5'-phosphate)-DNA + a 5'-end 5'-phospho-2'-deoxyribonucleoside-DNA + H(+)</text>
        <dbReference type="Rhea" id="RHEA:66592"/>
        <dbReference type="Rhea" id="RHEA-COMP:13180"/>
        <dbReference type="Rhea" id="RHEA-COMP:16897"/>
        <dbReference type="Rhea" id="RHEA-COMP:17067"/>
        <dbReference type="ChEBI" id="CHEBI:15378"/>
        <dbReference type="ChEBI" id="CHEBI:136412"/>
        <dbReference type="ChEBI" id="CHEBI:157695"/>
        <dbReference type="ChEBI" id="CHEBI:167181"/>
        <dbReference type="EC" id="4.2.99.18"/>
    </reaction>
</comment>
<proteinExistence type="inferred from homology"/>
<protein>
    <recommendedName>
        <fullName evidence="15">Formamidopyrimidine-DNA glycosylase</fullName>
        <shortName evidence="15">Fapy-DNA glycosylase</shortName>
        <ecNumber evidence="15">3.2.2.23</ecNumber>
    </recommendedName>
    <alternativeName>
        <fullName evidence="15">DNA-(apurinic or apyrimidinic site) lyase MutM</fullName>
        <shortName evidence="15">AP lyase MutM</shortName>
        <ecNumber evidence="15">4.2.99.18</ecNumber>
    </alternativeName>
</protein>
<dbReference type="HAMAP" id="MF_00103">
    <property type="entry name" value="Fapy_DNA_glycosyl"/>
    <property type="match status" value="1"/>
</dbReference>
<evidence type="ECO:0000256" key="12">
    <source>
        <dbReference type="ARBA" id="ARBA00023268"/>
    </source>
</evidence>
<dbReference type="PANTHER" id="PTHR22993:SF9">
    <property type="entry name" value="FORMAMIDOPYRIMIDINE-DNA GLYCOSYLASE"/>
    <property type="match status" value="1"/>
</dbReference>
<dbReference type="GO" id="GO:0003684">
    <property type="term" value="F:damaged DNA binding"/>
    <property type="evidence" value="ECO:0007669"/>
    <property type="project" value="InterPro"/>
</dbReference>
<comment type="cofactor">
    <cofactor evidence="15">
        <name>Zn(2+)</name>
        <dbReference type="ChEBI" id="CHEBI:29105"/>
    </cofactor>
    <text evidence="15">Binds 1 zinc ion per subunit.</text>
</comment>
<dbReference type="GO" id="GO:0006284">
    <property type="term" value="P:base-excision repair"/>
    <property type="evidence" value="ECO:0007669"/>
    <property type="project" value="InterPro"/>
</dbReference>
<accession>A0A1G1Z4T5</accession>
<dbReference type="EC" id="3.2.2.23" evidence="15"/>
<reference evidence="18 19" key="1">
    <citation type="journal article" date="2016" name="Nat. Commun.">
        <title>Thousands of microbial genomes shed light on interconnected biogeochemical processes in an aquifer system.</title>
        <authorList>
            <person name="Anantharaman K."/>
            <person name="Brown C.T."/>
            <person name="Hug L.A."/>
            <person name="Sharon I."/>
            <person name="Castelle C.J."/>
            <person name="Probst A.J."/>
            <person name="Thomas B.C."/>
            <person name="Singh A."/>
            <person name="Wilkins M.J."/>
            <person name="Karaoz U."/>
            <person name="Brodie E.L."/>
            <person name="Williams K.H."/>
            <person name="Hubbard S.S."/>
            <person name="Banfield J.F."/>
        </authorList>
    </citation>
    <scope>NUCLEOTIDE SEQUENCE [LARGE SCALE GENOMIC DNA]</scope>
</reference>
<comment type="function">
    <text evidence="15">Involved in base excision repair of DNA damaged by oxidation or by mutagenic agents. Acts as DNA glycosylase that recognizes and removes damaged bases. Has a preference for oxidized purines, such as 7,8-dihydro-8-oxoguanine (8-oxoG). Has AP (apurinic/apyrimidinic) lyase activity and introduces nicks in the DNA strand. Cleaves the DNA backbone by beta-delta elimination to generate a single-strand break at the site of the removed base with both 3'- and 5'-phosphates.</text>
</comment>
<evidence type="ECO:0000256" key="14">
    <source>
        <dbReference type="ARBA" id="ARBA00044632"/>
    </source>
</evidence>
<evidence type="ECO:0000256" key="3">
    <source>
        <dbReference type="ARBA" id="ARBA00011245"/>
    </source>
</evidence>
<dbReference type="NCBIfam" id="TIGR00577">
    <property type="entry name" value="fpg"/>
    <property type="match status" value="1"/>
</dbReference>
<dbReference type="InterPro" id="IPR010663">
    <property type="entry name" value="Znf_FPG/IleRS"/>
</dbReference>
<evidence type="ECO:0000313" key="19">
    <source>
        <dbReference type="Proteomes" id="UP000178515"/>
    </source>
</evidence>
<evidence type="ECO:0000256" key="4">
    <source>
        <dbReference type="ARBA" id="ARBA00022723"/>
    </source>
</evidence>
<dbReference type="Pfam" id="PF06827">
    <property type="entry name" value="zf-FPG_IleRS"/>
    <property type="match status" value="1"/>
</dbReference>